<organism evidence="1">
    <name type="scientific">viral metagenome</name>
    <dbReference type="NCBI Taxonomy" id="1070528"/>
    <lineage>
        <taxon>unclassified sequences</taxon>
        <taxon>metagenomes</taxon>
        <taxon>organismal metagenomes</taxon>
    </lineage>
</organism>
<protein>
    <submittedName>
        <fullName evidence="1">Putative zinc-or iron-chelating protein</fullName>
    </submittedName>
</protein>
<evidence type="ECO:0000313" key="1">
    <source>
        <dbReference type="EMBL" id="QJA53609.1"/>
    </source>
</evidence>
<sequence length="102" mass="11909">MKRTGKCKKCGNCCRQLKFFFPEGLLKNREFVEFYEARGCEVKKSERMEGHIMVMIPFPCPHLKDNLCGIQNRKPRACRNAPKNPWDHEGLDCGFKWKGEDA</sequence>
<gene>
    <name evidence="1" type="ORF">TM448A03744_0007</name>
</gene>
<name>A0A6H2A1J8_9ZZZZ</name>
<proteinExistence type="predicted"/>
<dbReference type="EMBL" id="MT144435">
    <property type="protein sequence ID" value="QJA53609.1"/>
    <property type="molecule type" value="Genomic_DNA"/>
</dbReference>
<dbReference type="AlphaFoldDB" id="A0A6H2A1J8"/>
<reference evidence="1" key="1">
    <citation type="submission" date="2020-03" db="EMBL/GenBank/DDBJ databases">
        <title>The deep terrestrial virosphere.</title>
        <authorList>
            <person name="Holmfeldt K."/>
            <person name="Nilsson E."/>
            <person name="Simone D."/>
            <person name="Lopez-Fernandez M."/>
            <person name="Wu X."/>
            <person name="de Brujin I."/>
            <person name="Lundin D."/>
            <person name="Andersson A."/>
            <person name="Bertilsson S."/>
            <person name="Dopson M."/>
        </authorList>
    </citation>
    <scope>NUCLEOTIDE SEQUENCE</scope>
    <source>
        <strain evidence="1">TM448A03744</strain>
    </source>
</reference>
<dbReference type="Pfam" id="PF03692">
    <property type="entry name" value="CxxCxxCC"/>
    <property type="match status" value="1"/>
</dbReference>
<dbReference type="InterPro" id="IPR005358">
    <property type="entry name" value="Puta_zinc/iron-chelating_dom"/>
</dbReference>
<accession>A0A6H2A1J8</accession>